<dbReference type="OrthoDB" id="48648at2759"/>
<gene>
    <name evidence="3" type="ORF">IV203_005138</name>
</gene>
<name>A0A9K3KLU7_9STRA</name>
<comment type="caution">
    <text evidence="3">The sequence shown here is derived from an EMBL/GenBank/DDBJ whole genome shotgun (WGS) entry which is preliminary data.</text>
</comment>
<evidence type="ECO:0000256" key="1">
    <source>
        <dbReference type="SAM" id="MobiDB-lite"/>
    </source>
</evidence>
<feature type="region of interest" description="Disordered" evidence="1">
    <location>
        <begin position="110"/>
        <end position="129"/>
    </location>
</feature>
<reference evidence="3" key="1">
    <citation type="journal article" date="2021" name="Sci. Rep.">
        <title>Diploid genomic architecture of Nitzschia inconspicua, an elite biomass production diatom.</title>
        <authorList>
            <person name="Oliver A."/>
            <person name="Podell S."/>
            <person name="Pinowska A."/>
            <person name="Traller J.C."/>
            <person name="Smith S.R."/>
            <person name="McClure R."/>
            <person name="Beliaev A."/>
            <person name="Bohutskyi P."/>
            <person name="Hill E.A."/>
            <person name="Rabines A."/>
            <person name="Zheng H."/>
            <person name="Allen L.Z."/>
            <person name="Kuo A."/>
            <person name="Grigoriev I.V."/>
            <person name="Allen A.E."/>
            <person name="Hazlebeck D."/>
            <person name="Allen E.E."/>
        </authorList>
    </citation>
    <scope>NUCLEOTIDE SEQUENCE</scope>
    <source>
        <strain evidence="3">Hildebrandi</strain>
    </source>
</reference>
<dbReference type="AlphaFoldDB" id="A0A9K3KLU7"/>
<feature type="transmembrane region" description="Helical" evidence="2">
    <location>
        <begin position="137"/>
        <end position="155"/>
    </location>
</feature>
<feature type="transmembrane region" description="Helical" evidence="2">
    <location>
        <begin position="449"/>
        <end position="469"/>
    </location>
</feature>
<organism evidence="3 4">
    <name type="scientific">Nitzschia inconspicua</name>
    <dbReference type="NCBI Taxonomy" id="303405"/>
    <lineage>
        <taxon>Eukaryota</taxon>
        <taxon>Sar</taxon>
        <taxon>Stramenopiles</taxon>
        <taxon>Ochrophyta</taxon>
        <taxon>Bacillariophyta</taxon>
        <taxon>Bacillariophyceae</taxon>
        <taxon>Bacillariophycidae</taxon>
        <taxon>Bacillariales</taxon>
        <taxon>Bacillariaceae</taxon>
        <taxon>Nitzschia</taxon>
    </lineage>
</organism>
<keyword evidence="4" id="KW-1185">Reference proteome</keyword>
<evidence type="ECO:0000313" key="4">
    <source>
        <dbReference type="Proteomes" id="UP000693970"/>
    </source>
</evidence>
<dbReference type="EMBL" id="JAGRRH010000021">
    <property type="protein sequence ID" value="KAG7346070.1"/>
    <property type="molecule type" value="Genomic_DNA"/>
</dbReference>
<evidence type="ECO:0000313" key="3">
    <source>
        <dbReference type="EMBL" id="KAG7346070.1"/>
    </source>
</evidence>
<accession>A0A9K3KLU7</accession>
<keyword evidence="2" id="KW-0812">Transmembrane</keyword>
<keyword evidence="2" id="KW-0472">Membrane</keyword>
<reference evidence="3" key="2">
    <citation type="submission" date="2021-04" db="EMBL/GenBank/DDBJ databases">
        <authorList>
            <person name="Podell S."/>
        </authorList>
    </citation>
    <scope>NUCLEOTIDE SEQUENCE</scope>
    <source>
        <strain evidence="3">Hildebrandi</strain>
    </source>
</reference>
<evidence type="ECO:0000256" key="2">
    <source>
        <dbReference type="SAM" id="Phobius"/>
    </source>
</evidence>
<feature type="transmembrane region" description="Helical" evidence="2">
    <location>
        <begin position="193"/>
        <end position="219"/>
    </location>
</feature>
<feature type="compositionally biased region" description="Polar residues" evidence="1">
    <location>
        <begin position="114"/>
        <end position="123"/>
    </location>
</feature>
<protein>
    <submittedName>
        <fullName evidence="3">Uncharacterized protein</fullName>
    </submittedName>
</protein>
<keyword evidence="2" id="KW-1133">Transmembrane helix</keyword>
<dbReference type="Proteomes" id="UP000693970">
    <property type="component" value="Unassembled WGS sequence"/>
</dbReference>
<sequence length="584" mass="64009">MVTTLQRQSPSTVMWQKRTRCNTTLVFFQFLMMASLHSNLQVGGFHFPKHHVSWSMSKATVPSTTVHPINNHSYRIRSNVSRHATIESARPALSNPRKVGGIQFQRVKIDSTSDRSSMTTIRSTTDRSSKGPLQSSAGFFFALAVILTLGLTNTVESQSFLGFSVDSDNELNEVAIATAERVIDASVPTSSSAYLAVALGESIGGIIGAAFSVLINVLLRQGMVPWSWNQKQDQEDNGILFDLSNIRKQPIVSQAISDGDYFIANSATDSLLVAIGVAPEVAKLSSVFIAAVPSQLVKLAPKLREQRKQEDLILQQLLQEQQKQQRPLVSQQNGFFAMLPGFSSAITNTQSTTITAINPSQLVPVTGTIELDFVEVFADITRWLEYDVLKSEFAGTLQWNNEVLDPSMAGAVLGALAAVSSRFYADVLYGQFQYGPLSKQEEVRSRRGIEWASLYFTTAASAATLFGFYEFAQRPIFRWIQGTLAGGVEGCIGSTSFDACLQTYIDANAPGPSPEAQFRALATNMIMVVQRLQLIAVDTSFDDVAALVRAWTVSFVSYWHQLTTTLQASDNLPSSIRMLLGPLQ</sequence>
<proteinExistence type="predicted"/>